<evidence type="ECO:0000259" key="6">
    <source>
        <dbReference type="PROSITE" id="PS50043"/>
    </source>
</evidence>
<evidence type="ECO:0000256" key="5">
    <source>
        <dbReference type="PROSITE-ProRule" id="PRU00169"/>
    </source>
</evidence>
<dbReference type="PANTHER" id="PTHR43214">
    <property type="entry name" value="TWO-COMPONENT RESPONSE REGULATOR"/>
    <property type="match status" value="1"/>
</dbReference>
<keyword evidence="9" id="KW-1185">Reference proteome</keyword>
<dbReference type="PRINTS" id="PR00038">
    <property type="entry name" value="HTHLUXR"/>
</dbReference>
<organism evidence="8 9">
    <name type="scientific">Pseudomonas rustica</name>
    <dbReference type="NCBI Taxonomy" id="2827099"/>
    <lineage>
        <taxon>Bacteria</taxon>
        <taxon>Pseudomonadati</taxon>
        <taxon>Pseudomonadota</taxon>
        <taxon>Gammaproteobacteria</taxon>
        <taxon>Pseudomonadales</taxon>
        <taxon>Pseudomonadaceae</taxon>
        <taxon>Pseudomonas</taxon>
    </lineage>
</organism>
<dbReference type="InterPro" id="IPR001789">
    <property type="entry name" value="Sig_transdc_resp-reg_receiver"/>
</dbReference>
<evidence type="ECO:0000256" key="2">
    <source>
        <dbReference type="ARBA" id="ARBA00023015"/>
    </source>
</evidence>
<dbReference type="PROSITE" id="PS00622">
    <property type="entry name" value="HTH_LUXR_1"/>
    <property type="match status" value="1"/>
</dbReference>
<evidence type="ECO:0000256" key="1">
    <source>
        <dbReference type="ARBA" id="ARBA00022553"/>
    </source>
</evidence>
<dbReference type="CDD" id="cd17535">
    <property type="entry name" value="REC_NarL-like"/>
    <property type="match status" value="1"/>
</dbReference>
<evidence type="ECO:0000313" key="8">
    <source>
        <dbReference type="EMBL" id="MBS4077713.1"/>
    </source>
</evidence>
<comment type="caution">
    <text evidence="8">The sequence shown here is derived from an EMBL/GenBank/DDBJ whole genome shotgun (WGS) entry which is preliminary data.</text>
</comment>
<dbReference type="PROSITE" id="PS50110">
    <property type="entry name" value="RESPONSE_REGULATORY"/>
    <property type="match status" value="1"/>
</dbReference>
<feature type="domain" description="HTH luxR-type" evidence="6">
    <location>
        <begin position="142"/>
        <end position="207"/>
    </location>
</feature>
<proteinExistence type="predicted"/>
<dbReference type="SUPFAM" id="SSF52172">
    <property type="entry name" value="CheY-like"/>
    <property type="match status" value="1"/>
</dbReference>
<dbReference type="RefSeq" id="WP_212544154.1">
    <property type="nucleotide sequence ID" value="NZ_JAGYHE010000003.1"/>
</dbReference>
<dbReference type="Gene3D" id="3.40.50.2300">
    <property type="match status" value="1"/>
</dbReference>
<dbReference type="SMART" id="SM00421">
    <property type="entry name" value="HTH_LUXR"/>
    <property type="match status" value="1"/>
</dbReference>
<evidence type="ECO:0000313" key="9">
    <source>
        <dbReference type="Proteomes" id="UP000676035"/>
    </source>
</evidence>
<reference evidence="8 9" key="1">
    <citation type="submission" date="2021-04" db="EMBL/GenBank/DDBJ databases">
        <title>Pseudomonas rustica sp. nov. isolated from raw milk.</title>
        <authorList>
            <person name="Fiedler G."/>
            <person name="Gieschler S."/>
            <person name="Kabisch J."/>
            <person name="Grimmler C."/>
            <person name="Brinks E."/>
            <person name="Wagner N."/>
            <person name="Hetzer B."/>
            <person name="Franz C.M.A.P."/>
            <person name="Boehnlein C."/>
        </authorList>
    </citation>
    <scope>NUCLEOTIDE SEQUENCE [LARGE SCALE GENOMIC DNA]</scope>
    <source>
        <strain evidence="8 9">MBT-4</strain>
    </source>
</reference>
<dbReference type="Pfam" id="PF00072">
    <property type="entry name" value="Response_reg"/>
    <property type="match status" value="1"/>
</dbReference>
<keyword evidence="2" id="KW-0805">Transcription regulation</keyword>
<evidence type="ECO:0000256" key="3">
    <source>
        <dbReference type="ARBA" id="ARBA00023125"/>
    </source>
</evidence>
<accession>A0ABS5MTW0</accession>
<dbReference type="PROSITE" id="PS50043">
    <property type="entry name" value="HTH_LUXR_2"/>
    <property type="match status" value="1"/>
</dbReference>
<sequence>MNDRVLIADDHPAVRMSVRLILEEKGYEVVGEAGDGVKALTLTQDLLPDVIILDIGLPRIDGLTVISRLKSFDARVKIIVLTGQESEHIALRCMQIGADAFVSKHQELCDLINALRAVKRGYSYSPDHACTLIRRHDDPDQEEELLQSLTARELMVLQQLARGISNKTIAERMSLSSKTVSTYKTRLLLKLNASTLLDLYDLAKRNGLTDR</sequence>
<protein>
    <submittedName>
        <fullName evidence="8">Response regulator transcription factor</fullName>
    </submittedName>
</protein>
<dbReference type="InterPro" id="IPR000792">
    <property type="entry name" value="Tscrpt_reg_LuxR_C"/>
</dbReference>
<feature type="domain" description="Response regulatory" evidence="7">
    <location>
        <begin position="4"/>
        <end position="119"/>
    </location>
</feature>
<evidence type="ECO:0000256" key="4">
    <source>
        <dbReference type="ARBA" id="ARBA00023163"/>
    </source>
</evidence>
<keyword evidence="3" id="KW-0238">DNA-binding</keyword>
<dbReference type="InterPro" id="IPR039420">
    <property type="entry name" value="WalR-like"/>
</dbReference>
<dbReference type="CDD" id="cd06170">
    <property type="entry name" value="LuxR_C_like"/>
    <property type="match status" value="1"/>
</dbReference>
<feature type="modified residue" description="4-aspartylphosphate" evidence="5">
    <location>
        <position position="54"/>
    </location>
</feature>
<evidence type="ECO:0000259" key="7">
    <source>
        <dbReference type="PROSITE" id="PS50110"/>
    </source>
</evidence>
<dbReference type="Pfam" id="PF00196">
    <property type="entry name" value="GerE"/>
    <property type="match status" value="1"/>
</dbReference>
<keyword evidence="1 5" id="KW-0597">Phosphoprotein</keyword>
<dbReference type="EMBL" id="JAGYHF010000002">
    <property type="protein sequence ID" value="MBS4077713.1"/>
    <property type="molecule type" value="Genomic_DNA"/>
</dbReference>
<dbReference type="Proteomes" id="UP000676035">
    <property type="component" value="Unassembled WGS sequence"/>
</dbReference>
<gene>
    <name evidence="8" type="ORF">KFS80_05350</name>
</gene>
<dbReference type="InterPro" id="IPR058245">
    <property type="entry name" value="NreC/VraR/RcsB-like_REC"/>
</dbReference>
<name>A0ABS5MTW0_9PSED</name>
<keyword evidence="4" id="KW-0804">Transcription</keyword>
<dbReference type="InterPro" id="IPR011006">
    <property type="entry name" value="CheY-like_superfamily"/>
</dbReference>
<dbReference type="SMART" id="SM00448">
    <property type="entry name" value="REC"/>
    <property type="match status" value="1"/>
</dbReference>
<dbReference type="PANTHER" id="PTHR43214:SF41">
    <property type="entry name" value="NITRATE_NITRITE RESPONSE REGULATOR PROTEIN NARP"/>
    <property type="match status" value="1"/>
</dbReference>